<protein>
    <submittedName>
        <fullName evidence="1">Uncharacterized protein</fullName>
    </submittedName>
</protein>
<dbReference type="AlphaFoldDB" id="A0A151WY99"/>
<sequence length="145" mass="16083">MAHGPVHETTTAAVSVEKLRDRLRRRPSDPNTLRRASLEPRTMTRTRFLRYFSRVLQIGLAIALVAASQPPSSLHQHRVSIALSFEKSREDALSGRKQPAGPRNVATTVRLRHSPDETVLSRTWISCNVVGSICMVNGGLLSFTV</sequence>
<dbReference type="EMBL" id="KQ982650">
    <property type="protein sequence ID" value="KYQ52864.1"/>
    <property type="molecule type" value="Genomic_DNA"/>
</dbReference>
<dbReference type="Proteomes" id="UP000075809">
    <property type="component" value="Unassembled WGS sequence"/>
</dbReference>
<evidence type="ECO:0000313" key="1">
    <source>
        <dbReference type="EMBL" id="KYQ52864.1"/>
    </source>
</evidence>
<accession>A0A151WY99</accession>
<evidence type="ECO:0000313" key="2">
    <source>
        <dbReference type="Proteomes" id="UP000075809"/>
    </source>
</evidence>
<reference evidence="1 2" key="1">
    <citation type="submission" date="2015-09" db="EMBL/GenBank/DDBJ databases">
        <title>Trachymyrmex zeteki WGS genome.</title>
        <authorList>
            <person name="Nygaard S."/>
            <person name="Hu H."/>
            <person name="Boomsma J."/>
            <person name="Zhang G."/>
        </authorList>
    </citation>
    <scope>NUCLEOTIDE SEQUENCE [LARGE SCALE GENOMIC DNA]</scope>
    <source>
        <strain evidence="1">Tzet28-1</strain>
        <tissue evidence="1">Whole body</tissue>
    </source>
</reference>
<keyword evidence="2" id="KW-1185">Reference proteome</keyword>
<organism evidence="1 2">
    <name type="scientific">Mycetomoellerius zeteki</name>
    <dbReference type="NCBI Taxonomy" id="64791"/>
    <lineage>
        <taxon>Eukaryota</taxon>
        <taxon>Metazoa</taxon>
        <taxon>Ecdysozoa</taxon>
        <taxon>Arthropoda</taxon>
        <taxon>Hexapoda</taxon>
        <taxon>Insecta</taxon>
        <taxon>Pterygota</taxon>
        <taxon>Neoptera</taxon>
        <taxon>Endopterygota</taxon>
        <taxon>Hymenoptera</taxon>
        <taxon>Apocrita</taxon>
        <taxon>Aculeata</taxon>
        <taxon>Formicoidea</taxon>
        <taxon>Formicidae</taxon>
        <taxon>Myrmicinae</taxon>
        <taxon>Mycetomoellerius</taxon>
    </lineage>
</organism>
<proteinExistence type="predicted"/>
<name>A0A151WY99_9HYME</name>
<gene>
    <name evidence="1" type="ORF">ALC60_07942</name>
</gene>